<protein>
    <submittedName>
        <fullName evidence="1">AP5S1 protein</fullName>
    </submittedName>
</protein>
<sequence length="203" mass="21791">MVHSFLIHTLCPGSAGSGSSSVCRVLYSRAFCSEPQVLLPAGLGPGAERLLQKEQVAVVARQVKSACTLSREAAGKPPPESCPPPSDEVAAVQEADCGMFRLGAGEPFQGEKTVLWLGVLSLGFSLVCEPHENLLLAESSLRTLTQHCLDQLHLLGPPGTDVLLKADRIEALLDRFLPHGQLLFANHRFIHSLEKDYAASMAK</sequence>
<feature type="non-terminal residue" evidence="1">
    <location>
        <position position="203"/>
    </location>
</feature>
<dbReference type="EMBL" id="JAAWVQ010004670">
    <property type="protein sequence ID" value="MBN3270768.1"/>
    <property type="molecule type" value="Genomic_DNA"/>
</dbReference>
<evidence type="ECO:0000313" key="2">
    <source>
        <dbReference type="Proteomes" id="UP001166093"/>
    </source>
</evidence>
<proteinExistence type="predicted"/>
<dbReference type="InterPro" id="IPR029392">
    <property type="entry name" value="AP-5_subunit_s1"/>
</dbReference>
<keyword evidence="2" id="KW-1185">Reference proteome</keyword>
<dbReference type="Proteomes" id="UP001166093">
    <property type="component" value="Unassembled WGS sequence"/>
</dbReference>
<dbReference type="PANTHER" id="PTHR16120">
    <property type="entry name" value="AP-5 COMPLEX SUBUNIT SIGMA-1"/>
    <property type="match status" value="1"/>
</dbReference>
<evidence type="ECO:0000313" key="1">
    <source>
        <dbReference type="EMBL" id="MBN3270768.1"/>
    </source>
</evidence>
<comment type="caution">
    <text evidence="1">The sequence shown here is derived from an EMBL/GenBank/DDBJ whole genome shotgun (WGS) entry which is preliminary data.</text>
</comment>
<organism evidence="1 2">
    <name type="scientific">Polyodon spathula</name>
    <name type="common">North American paddlefish</name>
    <name type="synonym">Squalus spathula</name>
    <dbReference type="NCBI Taxonomy" id="7913"/>
    <lineage>
        <taxon>Eukaryota</taxon>
        <taxon>Metazoa</taxon>
        <taxon>Chordata</taxon>
        <taxon>Craniata</taxon>
        <taxon>Vertebrata</taxon>
        <taxon>Euteleostomi</taxon>
        <taxon>Actinopterygii</taxon>
        <taxon>Chondrostei</taxon>
        <taxon>Acipenseriformes</taxon>
        <taxon>Polyodontidae</taxon>
        <taxon>Polyodon</taxon>
    </lineage>
</organism>
<gene>
    <name evidence="1" type="primary">Ap5s1_1</name>
    <name evidence="1" type="ORF">GTO93_0017156</name>
</gene>
<dbReference type="PANTHER" id="PTHR16120:SF0">
    <property type="entry name" value="AP-5 COMPLEX SUBUNIT SIGMA-1"/>
    <property type="match status" value="1"/>
</dbReference>
<name>A0ABS2X9C3_POLSP</name>
<feature type="non-terminal residue" evidence="1">
    <location>
        <position position="1"/>
    </location>
</feature>
<dbReference type="Pfam" id="PF15001">
    <property type="entry name" value="AP-5_subunit_s1"/>
    <property type="match status" value="1"/>
</dbReference>
<reference evidence="1" key="1">
    <citation type="journal article" date="2021" name="Cell">
        <title>Tracing the genetic footprints of vertebrate landing in non-teleost ray-finned fishes.</title>
        <authorList>
            <person name="Bi X."/>
            <person name="Wang K."/>
            <person name="Yang L."/>
            <person name="Pan H."/>
            <person name="Jiang H."/>
            <person name="Wei Q."/>
            <person name="Fang M."/>
            <person name="Yu H."/>
            <person name="Zhu C."/>
            <person name="Cai Y."/>
            <person name="He Y."/>
            <person name="Gan X."/>
            <person name="Zeng H."/>
            <person name="Yu D."/>
            <person name="Zhu Y."/>
            <person name="Jiang H."/>
            <person name="Qiu Q."/>
            <person name="Yang H."/>
            <person name="Zhang Y.E."/>
            <person name="Wang W."/>
            <person name="Zhu M."/>
            <person name="He S."/>
            <person name="Zhang G."/>
        </authorList>
    </citation>
    <scope>NUCLEOTIDE SEQUENCE</scope>
    <source>
        <strain evidence="1">Pddl_001</strain>
    </source>
</reference>
<accession>A0ABS2X9C3</accession>